<gene>
    <name evidence="2" type="ORF">IAA53_04295</name>
</gene>
<reference evidence="2" key="2">
    <citation type="journal article" date="2021" name="PeerJ">
        <title>Extensive microbial diversity within the chicken gut microbiome revealed by metagenomics and culture.</title>
        <authorList>
            <person name="Gilroy R."/>
            <person name="Ravi A."/>
            <person name="Getino M."/>
            <person name="Pursley I."/>
            <person name="Horton D.L."/>
            <person name="Alikhan N.F."/>
            <person name="Baker D."/>
            <person name="Gharbi K."/>
            <person name="Hall N."/>
            <person name="Watson M."/>
            <person name="Adriaenssens E.M."/>
            <person name="Foster-Nyarko E."/>
            <person name="Jarju S."/>
            <person name="Secka A."/>
            <person name="Antonio M."/>
            <person name="Oren A."/>
            <person name="Chaudhuri R.R."/>
            <person name="La Ragione R."/>
            <person name="Hildebrand F."/>
            <person name="Pallen M.J."/>
        </authorList>
    </citation>
    <scope>NUCLEOTIDE SEQUENCE</scope>
    <source>
        <strain evidence="2">ChiBcec15-4380</strain>
    </source>
</reference>
<comment type="caution">
    <text evidence="2">The sequence shown here is derived from an EMBL/GenBank/DDBJ whole genome shotgun (WGS) entry which is preliminary data.</text>
</comment>
<reference evidence="2" key="1">
    <citation type="submission" date="2020-10" db="EMBL/GenBank/DDBJ databases">
        <authorList>
            <person name="Gilroy R."/>
        </authorList>
    </citation>
    <scope>NUCLEOTIDE SEQUENCE</scope>
    <source>
        <strain evidence="2">ChiBcec15-4380</strain>
    </source>
</reference>
<accession>A0A9D1DH37</accession>
<dbReference type="AlphaFoldDB" id="A0A9D1DH37"/>
<protein>
    <submittedName>
        <fullName evidence="2">Spore cortex-lytic protein</fullName>
    </submittedName>
</protein>
<evidence type="ECO:0000313" key="3">
    <source>
        <dbReference type="Proteomes" id="UP000824239"/>
    </source>
</evidence>
<feature type="region of interest" description="Disordered" evidence="1">
    <location>
        <begin position="46"/>
        <end position="69"/>
    </location>
</feature>
<proteinExistence type="predicted"/>
<evidence type="ECO:0000313" key="2">
    <source>
        <dbReference type="EMBL" id="HIR50494.1"/>
    </source>
</evidence>
<name>A0A9D1DH37_9FIRM</name>
<organism evidence="2 3">
    <name type="scientific">Candidatus Avoscillospira avicola</name>
    <dbReference type="NCBI Taxonomy" id="2840706"/>
    <lineage>
        <taxon>Bacteria</taxon>
        <taxon>Bacillati</taxon>
        <taxon>Bacillota</taxon>
        <taxon>Clostridia</taxon>
        <taxon>Eubacteriales</taxon>
        <taxon>Oscillospiraceae</taxon>
        <taxon>Oscillospiraceae incertae sedis</taxon>
        <taxon>Candidatus Avoscillospira</taxon>
    </lineage>
</organism>
<dbReference type="Proteomes" id="UP000824239">
    <property type="component" value="Unassembled WGS sequence"/>
</dbReference>
<evidence type="ECO:0000256" key="1">
    <source>
        <dbReference type="SAM" id="MobiDB-lite"/>
    </source>
</evidence>
<dbReference type="EMBL" id="DVHE01000036">
    <property type="protein sequence ID" value="HIR50494.1"/>
    <property type="molecule type" value="Genomic_DNA"/>
</dbReference>
<sequence>MSSQGTILARVYTSDAQLPLGGVPVTFSRLLPDGRRQLLALRFTNDSGVTPPLTVETPDRSESLTPGAAQPPYALVDIQAEAPGYKKVEASAVQIFPGVETIQLLQLIPLPTLGQNRGTVIYQPEPPQNL</sequence>